<evidence type="ECO:0000256" key="1">
    <source>
        <dbReference type="ARBA" id="ARBA00008857"/>
    </source>
</evidence>
<evidence type="ECO:0000313" key="6">
    <source>
        <dbReference type="Proteomes" id="UP001623852"/>
    </source>
</evidence>
<dbReference type="EMBL" id="CP150845">
    <property type="protein sequence ID" value="WYZ21704.1"/>
    <property type="molecule type" value="Genomic_DNA"/>
</dbReference>
<evidence type="ECO:0000259" key="4">
    <source>
        <dbReference type="PROSITE" id="PS51898"/>
    </source>
</evidence>
<keyword evidence="3" id="KW-0233">DNA recombination</keyword>
<dbReference type="Pfam" id="PF00589">
    <property type="entry name" value="Phage_integrase"/>
    <property type="match status" value="1"/>
</dbReference>
<name>A0ABZ2UMZ4_9FLAO</name>
<gene>
    <name evidence="5" type="ORF">AABD74_09585</name>
</gene>
<dbReference type="InterPro" id="IPR050090">
    <property type="entry name" value="Tyrosine_recombinase_XerCD"/>
</dbReference>
<dbReference type="SUPFAM" id="SSF56349">
    <property type="entry name" value="DNA breaking-rejoining enzymes"/>
    <property type="match status" value="1"/>
</dbReference>
<dbReference type="InterPro" id="IPR010998">
    <property type="entry name" value="Integrase_recombinase_N"/>
</dbReference>
<proteinExistence type="inferred from homology"/>
<feature type="domain" description="Tyr recombinase" evidence="4">
    <location>
        <begin position="102"/>
        <end position="285"/>
    </location>
</feature>
<evidence type="ECO:0000256" key="3">
    <source>
        <dbReference type="ARBA" id="ARBA00023172"/>
    </source>
</evidence>
<evidence type="ECO:0000256" key="2">
    <source>
        <dbReference type="ARBA" id="ARBA00023125"/>
    </source>
</evidence>
<dbReference type="RefSeq" id="WP_406845379.1">
    <property type="nucleotide sequence ID" value="NZ_CP150845.1"/>
</dbReference>
<dbReference type="Gene3D" id="1.10.443.10">
    <property type="entry name" value="Intergrase catalytic core"/>
    <property type="match status" value="1"/>
</dbReference>
<keyword evidence="2" id="KW-0238">DNA-binding</keyword>
<dbReference type="Proteomes" id="UP001623852">
    <property type="component" value="Chromosome"/>
</dbReference>
<keyword evidence="6" id="KW-1185">Reference proteome</keyword>
<dbReference type="PANTHER" id="PTHR30349:SF41">
    <property type="entry name" value="INTEGRASE_RECOMBINASE PROTEIN MJ0367-RELATED"/>
    <property type="match status" value="1"/>
</dbReference>
<dbReference type="InterPro" id="IPR011010">
    <property type="entry name" value="DNA_brk_join_enz"/>
</dbReference>
<accession>A0ABZ2UMZ4</accession>
<dbReference type="CDD" id="cd00397">
    <property type="entry name" value="DNA_BRE_C"/>
    <property type="match status" value="1"/>
</dbReference>
<comment type="similarity">
    <text evidence="1">Belongs to the 'phage' integrase family.</text>
</comment>
<dbReference type="InterPro" id="IPR013762">
    <property type="entry name" value="Integrase-like_cat_sf"/>
</dbReference>
<reference evidence="5 6" key="1">
    <citation type="submission" date="2024-03" db="EMBL/GenBank/DDBJ databases">
        <title>Flavobacterium soyae.</title>
        <authorList>
            <person name="Zheng W."/>
        </authorList>
    </citation>
    <scope>NUCLEOTIDE SEQUENCE [LARGE SCALE GENOMIC DNA]</scope>
    <source>
        <strain evidence="5 6">55</strain>
    </source>
</reference>
<dbReference type="PANTHER" id="PTHR30349">
    <property type="entry name" value="PHAGE INTEGRASE-RELATED"/>
    <property type="match status" value="1"/>
</dbReference>
<dbReference type="InterPro" id="IPR002104">
    <property type="entry name" value="Integrase_catalytic"/>
</dbReference>
<organism evidence="5 6">
    <name type="scientific">Flavobacterium soyae</name>
    <dbReference type="NCBI Taxonomy" id="2903098"/>
    <lineage>
        <taxon>Bacteria</taxon>
        <taxon>Pseudomonadati</taxon>
        <taxon>Bacteroidota</taxon>
        <taxon>Flavobacteriia</taxon>
        <taxon>Flavobacteriales</taxon>
        <taxon>Flavobacteriaceae</taxon>
        <taxon>Flavobacterium</taxon>
    </lineage>
</organism>
<sequence length="291" mass="34125">MENKKPDLENYLRGIVAEKTAQSYLYTINHFLKTNPKAKRYQYKDIVKHMDKVSQKQSNVQYRIRILSAIKKYYDYLVMCGYRNDHPCRKLNIKIKGNQTIQVQDLFNSAELQLLIERENRYKHLDIRNNVLISLLIYQGLSSDEIARLALKDIDLDNGTVYIKGSANLNKRTLELVPKQMILFHNYINETRPALLRGSSDKFILTKLGQPIVVNSIHAMIEPLRALFPDRKLNPQTIRMSVICNWLNEKNIPLERVQELAGHKWPGTTEKYIKVNSSHQRELINRYFPNI</sequence>
<dbReference type="PROSITE" id="PS51898">
    <property type="entry name" value="TYR_RECOMBINASE"/>
    <property type="match status" value="1"/>
</dbReference>
<dbReference type="Gene3D" id="1.10.150.130">
    <property type="match status" value="1"/>
</dbReference>
<protein>
    <submittedName>
        <fullName evidence="5">Tyrosine-type recombinase/integrase</fullName>
    </submittedName>
</protein>
<evidence type="ECO:0000313" key="5">
    <source>
        <dbReference type="EMBL" id="WYZ21704.1"/>
    </source>
</evidence>